<feature type="repeat" description="TPR" evidence="3">
    <location>
        <begin position="5"/>
        <end position="38"/>
    </location>
</feature>
<dbReference type="SMART" id="SM00028">
    <property type="entry name" value="TPR"/>
    <property type="match status" value="3"/>
</dbReference>
<dbReference type="InterPro" id="IPR019734">
    <property type="entry name" value="TPR_rpt"/>
</dbReference>
<gene>
    <name evidence="4" type="ORF">GRG538_LOCUS12794</name>
    <name evidence="5" type="ORF">QYT958_LOCUS17778</name>
</gene>
<dbReference type="EMBL" id="CAJNYT010001837">
    <property type="protein sequence ID" value="CAF3432610.1"/>
    <property type="molecule type" value="Genomic_DNA"/>
</dbReference>
<dbReference type="InterPro" id="IPR011990">
    <property type="entry name" value="TPR-like_helical_dom_sf"/>
</dbReference>
<dbReference type="PANTHER" id="PTHR45641">
    <property type="entry name" value="TETRATRICOPEPTIDE REPEAT PROTEIN (AFU_ORTHOLOGUE AFUA_6G03870)"/>
    <property type="match status" value="1"/>
</dbReference>
<proteinExistence type="predicted"/>
<dbReference type="Gene3D" id="1.25.40.10">
    <property type="entry name" value="Tetratricopeptide repeat domain"/>
    <property type="match status" value="2"/>
</dbReference>
<organism evidence="4 6">
    <name type="scientific">Rotaria socialis</name>
    <dbReference type="NCBI Taxonomy" id="392032"/>
    <lineage>
        <taxon>Eukaryota</taxon>
        <taxon>Metazoa</taxon>
        <taxon>Spiralia</taxon>
        <taxon>Gnathifera</taxon>
        <taxon>Rotifera</taxon>
        <taxon>Eurotatoria</taxon>
        <taxon>Bdelloidea</taxon>
        <taxon>Philodinida</taxon>
        <taxon>Philodinidae</taxon>
        <taxon>Rotaria</taxon>
    </lineage>
</organism>
<evidence type="ECO:0000256" key="3">
    <source>
        <dbReference type="PROSITE-ProRule" id="PRU00339"/>
    </source>
</evidence>
<evidence type="ECO:0000313" key="4">
    <source>
        <dbReference type="EMBL" id="CAF3432610.1"/>
    </source>
</evidence>
<dbReference type="AlphaFoldDB" id="A0A818CRZ9"/>
<dbReference type="Proteomes" id="UP000663872">
    <property type="component" value="Unassembled WGS sequence"/>
</dbReference>
<evidence type="ECO:0000313" key="5">
    <source>
        <dbReference type="EMBL" id="CAF4701002.1"/>
    </source>
</evidence>
<dbReference type="Pfam" id="PF13424">
    <property type="entry name" value="TPR_12"/>
    <property type="match status" value="1"/>
</dbReference>
<name>A0A818CRZ9_9BILA</name>
<dbReference type="Proteomes" id="UP000663848">
    <property type="component" value="Unassembled WGS sequence"/>
</dbReference>
<dbReference type="EMBL" id="CAJOBR010002735">
    <property type="protein sequence ID" value="CAF4701002.1"/>
    <property type="molecule type" value="Genomic_DNA"/>
</dbReference>
<reference evidence="4" key="1">
    <citation type="submission" date="2021-02" db="EMBL/GenBank/DDBJ databases">
        <authorList>
            <person name="Nowell W R."/>
        </authorList>
    </citation>
    <scope>NUCLEOTIDE SEQUENCE</scope>
</reference>
<dbReference type="SUPFAM" id="SSF48452">
    <property type="entry name" value="TPR-like"/>
    <property type="match status" value="1"/>
</dbReference>
<evidence type="ECO:0000313" key="6">
    <source>
        <dbReference type="Proteomes" id="UP000663872"/>
    </source>
</evidence>
<accession>A0A818CRZ9</accession>
<evidence type="ECO:0000256" key="1">
    <source>
        <dbReference type="ARBA" id="ARBA00022737"/>
    </source>
</evidence>
<comment type="caution">
    <text evidence="4">The sequence shown here is derived from an EMBL/GenBank/DDBJ whole genome shotgun (WGS) entry which is preliminary data.</text>
</comment>
<sequence length="179" mass="20166">MLNIALTYNNMANIFNERSDYSLAIDCYLKALGIEVKHFSVDHFHMAVTYGNIAIAYDGQCNYTTAVEYHQKSLDTLLKSATINQEGLSTTLTMLEKTLEIKLTRLSSDYFELAALFNNIGLMHFNLAHYGKTLGNYNLALASGLKSLPKYPNYFAQIYDNIEVISKAAEDEATAIKYF</sequence>
<dbReference type="PANTHER" id="PTHR45641:SF1">
    <property type="entry name" value="AAA+ ATPASE DOMAIN-CONTAINING PROTEIN"/>
    <property type="match status" value="1"/>
</dbReference>
<evidence type="ECO:0000256" key="2">
    <source>
        <dbReference type="ARBA" id="ARBA00022803"/>
    </source>
</evidence>
<dbReference type="PROSITE" id="PS50005">
    <property type="entry name" value="TPR"/>
    <property type="match status" value="1"/>
</dbReference>
<protein>
    <submittedName>
        <fullName evidence="4">Uncharacterized protein</fullName>
    </submittedName>
</protein>
<keyword evidence="1" id="KW-0677">Repeat</keyword>
<keyword evidence="2 3" id="KW-0802">TPR repeat</keyword>